<sequence length="85" mass="9888">PINVHLEHFPLDNSSAYEALSYVWGEPSETETISLDRQEIKVTLNLESALRHLRRGDSDKVLWIDAIYIDQNNNRERNPYGHRIG</sequence>
<keyword evidence="3" id="KW-1185">Reference proteome</keyword>
<dbReference type="Pfam" id="PF06985">
    <property type="entry name" value="HET"/>
    <property type="match status" value="1"/>
</dbReference>
<evidence type="ECO:0000259" key="1">
    <source>
        <dbReference type="Pfam" id="PF06985"/>
    </source>
</evidence>
<gene>
    <name evidence="2" type="ORF">AOQ84DRAFT_301006</name>
</gene>
<dbReference type="InterPro" id="IPR010730">
    <property type="entry name" value="HET"/>
</dbReference>
<dbReference type="Proteomes" id="UP000250140">
    <property type="component" value="Unassembled WGS sequence"/>
</dbReference>
<dbReference type="EMBL" id="KV750531">
    <property type="protein sequence ID" value="OCL04375.1"/>
    <property type="molecule type" value="Genomic_DNA"/>
</dbReference>
<dbReference type="OrthoDB" id="3553147at2759"/>
<feature type="non-terminal residue" evidence="2">
    <location>
        <position position="1"/>
    </location>
</feature>
<protein>
    <recommendedName>
        <fullName evidence="1">Heterokaryon incompatibility domain-containing protein</fullName>
    </recommendedName>
</protein>
<name>A0A8E2ET57_9PEZI</name>
<dbReference type="PANTHER" id="PTHR24148">
    <property type="entry name" value="ANKYRIN REPEAT DOMAIN-CONTAINING PROTEIN 39 HOMOLOG-RELATED"/>
    <property type="match status" value="1"/>
</dbReference>
<evidence type="ECO:0000313" key="2">
    <source>
        <dbReference type="EMBL" id="OCL04375.1"/>
    </source>
</evidence>
<accession>A0A8E2ET57</accession>
<feature type="domain" description="Heterokaryon incompatibility" evidence="1">
    <location>
        <begin position="17"/>
        <end position="78"/>
    </location>
</feature>
<reference evidence="2 3" key="1">
    <citation type="journal article" date="2016" name="Nat. Commun.">
        <title>Ectomycorrhizal ecology is imprinted in the genome of the dominant symbiotic fungus Cenococcum geophilum.</title>
        <authorList>
            <consortium name="DOE Joint Genome Institute"/>
            <person name="Peter M."/>
            <person name="Kohler A."/>
            <person name="Ohm R.A."/>
            <person name="Kuo A."/>
            <person name="Krutzmann J."/>
            <person name="Morin E."/>
            <person name="Arend M."/>
            <person name="Barry K.W."/>
            <person name="Binder M."/>
            <person name="Choi C."/>
            <person name="Clum A."/>
            <person name="Copeland A."/>
            <person name="Grisel N."/>
            <person name="Haridas S."/>
            <person name="Kipfer T."/>
            <person name="LaButti K."/>
            <person name="Lindquist E."/>
            <person name="Lipzen A."/>
            <person name="Maire R."/>
            <person name="Meier B."/>
            <person name="Mihaltcheva S."/>
            <person name="Molinier V."/>
            <person name="Murat C."/>
            <person name="Poggeler S."/>
            <person name="Quandt C.A."/>
            <person name="Sperisen C."/>
            <person name="Tritt A."/>
            <person name="Tisserant E."/>
            <person name="Crous P.W."/>
            <person name="Henrissat B."/>
            <person name="Nehls U."/>
            <person name="Egli S."/>
            <person name="Spatafora J.W."/>
            <person name="Grigoriev I.V."/>
            <person name="Martin F.M."/>
        </authorList>
    </citation>
    <scope>NUCLEOTIDE SEQUENCE [LARGE SCALE GENOMIC DNA]</scope>
    <source>
        <strain evidence="2 3">CBS 207.34</strain>
    </source>
</reference>
<evidence type="ECO:0000313" key="3">
    <source>
        <dbReference type="Proteomes" id="UP000250140"/>
    </source>
</evidence>
<dbReference type="InterPro" id="IPR052895">
    <property type="entry name" value="HetReg/Transcr_Mod"/>
</dbReference>
<proteinExistence type="predicted"/>
<dbReference type="AlphaFoldDB" id="A0A8E2ET57"/>
<organism evidence="2 3">
    <name type="scientific">Glonium stellatum</name>
    <dbReference type="NCBI Taxonomy" id="574774"/>
    <lineage>
        <taxon>Eukaryota</taxon>
        <taxon>Fungi</taxon>
        <taxon>Dikarya</taxon>
        <taxon>Ascomycota</taxon>
        <taxon>Pezizomycotina</taxon>
        <taxon>Dothideomycetes</taxon>
        <taxon>Pleosporomycetidae</taxon>
        <taxon>Gloniales</taxon>
        <taxon>Gloniaceae</taxon>
        <taxon>Glonium</taxon>
    </lineage>
</organism>
<dbReference type="PANTHER" id="PTHR24148:SF73">
    <property type="entry name" value="HET DOMAIN PROTEIN (AFU_ORTHOLOGUE AFUA_8G01020)"/>
    <property type="match status" value="1"/>
</dbReference>